<dbReference type="Proteomes" id="UP000295083">
    <property type="component" value="Unassembled WGS sequence"/>
</dbReference>
<dbReference type="EMBL" id="QAPG01000005">
    <property type="protein sequence ID" value="TDZ40390.1"/>
    <property type="molecule type" value="Genomic_DNA"/>
</dbReference>
<evidence type="ECO:0000313" key="2">
    <source>
        <dbReference type="EMBL" id="TDZ40390.1"/>
    </source>
</evidence>
<proteinExistence type="predicted"/>
<dbReference type="AlphaFoldDB" id="A0A4R8QPX3"/>
<gene>
    <name evidence="2" type="ORF">C8035_v004131</name>
</gene>
<dbReference type="InterPro" id="IPR010730">
    <property type="entry name" value="HET"/>
</dbReference>
<dbReference type="PANTHER" id="PTHR33112:SF16">
    <property type="entry name" value="HETEROKARYON INCOMPATIBILITY DOMAIN-CONTAINING PROTEIN"/>
    <property type="match status" value="1"/>
</dbReference>
<accession>A0A4R8QPX3</accession>
<comment type="caution">
    <text evidence="2">The sequence shown here is derived from an EMBL/GenBank/DDBJ whole genome shotgun (WGS) entry which is preliminary data.</text>
</comment>
<evidence type="ECO:0000259" key="1">
    <source>
        <dbReference type="Pfam" id="PF06985"/>
    </source>
</evidence>
<evidence type="ECO:0000313" key="3">
    <source>
        <dbReference type="Proteomes" id="UP000295083"/>
    </source>
</evidence>
<keyword evidence="3" id="KW-1185">Reference proteome</keyword>
<protein>
    <recommendedName>
        <fullName evidence="1">Heterokaryon incompatibility domain-containing protein</fullName>
    </recommendedName>
</protein>
<feature type="domain" description="Heterokaryon incompatibility" evidence="1">
    <location>
        <begin position="218"/>
        <end position="371"/>
    </location>
</feature>
<dbReference type="PANTHER" id="PTHR33112">
    <property type="entry name" value="DOMAIN PROTEIN, PUTATIVE-RELATED"/>
    <property type="match status" value="1"/>
</dbReference>
<reference evidence="2 3" key="1">
    <citation type="submission" date="2018-11" db="EMBL/GenBank/DDBJ databases">
        <title>Genome sequence and assembly of Colletotrichum spinosum.</title>
        <authorList>
            <person name="Gan P."/>
            <person name="Shirasu K."/>
        </authorList>
    </citation>
    <scope>NUCLEOTIDE SEQUENCE [LARGE SCALE GENOMIC DNA]</scope>
    <source>
        <strain evidence="2 3">CBS 515.97</strain>
    </source>
</reference>
<dbReference type="Pfam" id="PF06985">
    <property type="entry name" value="HET"/>
    <property type="match status" value="1"/>
</dbReference>
<organism evidence="2 3">
    <name type="scientific">Colletotrichum spinosum</name>
    <dbReference type="NCBI Taxonomy" id="1347390"/>
    <lineage>
        <taxon>Eukaryota</taxon>
        <taxon>Fungi</taxon>
        <taxon>Dikarya</taxon>
        <taxon>Ascomycota</taxon>
        <taxon>Pezizomycotina</taxon>
        <taxon>Sordariomycetes</taxon>
        <taxon>Hypocreomycetidae</taxon>
        <taxon>Glomerellales</taxon>
        <taxon>Glomerellaceae</taxon>
        <taxon>Colletotrichum</taxon>
        <taxon>Colletotrichum orbiculare species complex</taxon>
    </lineage>
</organism>
<sequence>MKLCDLCKSLPLEDLPPFPDDKFMRTLSGFPRFTHLMLKGYKDGARIEPFGVQYHPSLEDLRKAASGGCALCEVVEKEADALLDEIAGIKPPITGALEWKPGWDMWLTKRGESGGDGLWVVCRSDLRGDGCIVPVAAIGFASDEDDPRSAGFSDRVLKEVPDQTTLKRITNWLDKCDQHPHCRAEGGRMPTRLLDVGTKDSGSLIRLVEPDPKLCDRYITLSYCWGDAAKHFTTTSETIHARKEGIKIEDLPRTFQDAVVVTRTVGVQYLWIDSLCICQDDLKDWERESAQMAAVYSNAYLTLAAAKSDNTQGGLLSARKSRSYFRLPREASDTNSYITASVLPLDKEVIHDYHLQMREDPLTKRAWGFQERVLSRRVLHFAAEQLYWECIEEFQAEESLRMDSRLHHFSDDQEVTDYMARRGDAGARSIDQTLAADISRPDMMRKWYELLWEYGPREMTEPADKFPAICGIAKVLAKKLDDEYLAGWWRSCLIESLCWQPLRGRAVDGYRAPSWSWGAVDGIPAAGFLGEAEHKAKVIEAEVDIDGDNPFGRVKDGWIKLEAPLIKLKLTQDKGLFNRVLYRSEKGSGDFHALFDTLDRSFEKSKDVVEALGVYALVLAFTYGGPRGSDPERKRPVAHGILVVPAAGRDGCMRRIGAFVQEAEGFGPEELAAETTVTIV</sequence>
<name>A0A4R8QPX3_9PEZI</name>